<evidence type="ECO:0000256" key="2">
    <source>
        <dbReference type="ARBA" id="ARBA00005983"/>
    </source>
</evidence>
<evidence type="ECO:0000259" key="9">
    <source>
        <dbReference type="PROSITE" id="PS50146"/>
    </source>
</evidence>
<keyword evidence="7" id="KW-0443">Lipid metabolism</keyword>
<organism evidence="10 11">
    <name type="scientific">Kocuria varians</name>
    <name type="common">Micrococcus varians</name>
    <dbReference type="NCBI Taxonomy" id="1272"/>
    <lineage>
        <taxon>Bacteria</taxon>
        <taxon>Bacillati</taxon>
        <taxon>Actinomycetota</taxon>
        <taxon>Actinomycetes</taxon>
        <taxon>Micrococcales</taxon>
        <taxon>Micrococcaceae</taxon>
        <taxon>Kocuria</taxon>
    </lineage>
</organism>
<keyword evidence="7" id="KW-0444">Lipid biosynthesis</keyword>
<dbReference type="Proteomes" id="UP000216825">
    <property type="component" value="Chromosome"/>
</dbReference>
<dbReference type="Pfam" id="PF00781">
    <property type="entry name" value="DAGK_cat"/>
    <property type="match status" value="1"/>
</dbReference>
<dbReference type="InterPro" id="IPR017438">
    <property type="entry name" value="ATP-NAD_kinase_N"/>
</dbReference>
<dbReference type="KEGG" id="kvr:CIB50_0002225"/>
<dbReference type="GO" id="GO:0004143">
    <property type="term" value="F:ATP-dependent diacylglycerol kinase activity"/>
    <property type="evidence" value="ECO:0007669"/>
    <property type="project" value="UniProtKB-EC"/>
</dbReference>
<evidence type="ECO:0000313" key="10">
    <source>
        <dbReference type="EMBL" id="QMS57481.1"/>
    </source>
</evidence>
<reference evidence="10 11" key="2">
    <citation type="submission" date="2020-07" db="EMBL/GenBank/DDBJ databases">
        <title>Genome of starter culture bacteria Kocuria salsicia reveals its technological properties and safety for usage in meat industry.</title>
        <authorList>
            <person name="Michael M."/>
            <person name="Konstantin K."/>
            <person name="Evgenii K."/>
            <person name="Galina S."/>
            <person name="Oksana K."/>
            <person name="Andrei L."/>
        </authorList>
    </citation>
    <scope>NUCLEOTIDE SEQUENCE [LARGE SCALE GENOMIC DNA]</scope>
    <source>
        <strain evidence="10 11">80</strain>
    </source>
</reference>
<dbReference type="Pfam" id="PF19279">
    <property type="entry name" value="YegS_C"/>
    <property type="match status" value="1"/>
</dbReference>
<protein>
    <submittedName>
        <fullName evidence="10">Diacylglycerol kinase</fullName>
        <ecNumber evidence="10">2.7.1.107</ecNumber>
    </submittedName>
</protein>
<dbReference type="PROSITE" id="PS50146">
    <property type="entry name" value="DAGK"/>
    <property type="match status" value="1"/>
</dbReference>
<keyword evidence="6" id="KW-0067">ATP-binding</keyword>
<feature type="domain" description="DAGKc" evidence="9">
    <location>
        <begin position="3"/>
        <end position="144"/>
    </location>
</feature>
<dbReference type="PANTHER" id="PTHR12358">
    <property type="entry name" value="SPHINGOSINE KINASE"/>
    <property type="match status" value="1"/>
</dbReference>
<keyword evidence="4" id="KW-0547">Nucleotide-binding</keyword>
<evidence type="ECO:0000256" key="8">
    <source>
        <dbReference type="ARBA" id="ARBA00023264"/>
    </source>
</evidence>
<dbReference type="AlphaFoldDB" id="A0A7D7Q3R5"/>
<dbReference type="GO" id="GO:0008654">
    <property type="term" value="P:phospholipid biosynthetic process"/>
    <property type="evidence" value="ECO:0007669"/>
    <property type="project" value="UniProtKB-KW"/>
</dbReference>
<evidence type="ECO:0000256" key="7">
    <source>
        <dbReference type="ARBA" id="ARBA00023209"/>
    </source>
</evidence>
<evidence type="ECO:0000256" key="3">
    <source>
        <dbReference type="ARBA" id="ARBA00022679"/>
    </source>
</evidence>
<dbReference type="Gene3D" id="2.60.200.40">
    <property type="match status" value="1"/>
</dbReference>
<evidence type="ECO:0000256" key="5">
    <source>
        <dbReference type="ARBA" id="ARBA00022777"/>
    </source>
</evidence>
<keyword evidence="11" id="KW-1185">Reference proteome</keyword>
<dbReference type="InterPro" id="IPR045540">
    <property type="entry name" value="YegS/DAGK_C"/>
</dbReference>
<keyword evidence="3 10" id="KW-0808">Transferase</keyword>
<dbReference type="PANTHER" id="PTHR12358:SF54">
    <property type="entry name" value="SPHINGOSINE KINASE RELATED PROTEIN"/>
    <property type="match status" value="1"/>
</dbReference>
<dbReference type="GO" id="GO:0005524">
    <property type="term" value="F:ATP binding"/>
    <property type="evidence" value="ECO:0007669"/>
    <property type="project" value="UniProtKB-KW"/>
</dbReference>
<evidence type="ECO:0000256" key="1">
    <source>
        <dbReference type="ARBA" id="ARBA00001946"/>
    </source>
</evidence>
<dbReference type="InterPro" id="IPR050187">
    <property type="entry name" value="Lipid_Phosphate_FormReg"/>
</dbReference>
<dbReference type="EC" id="2.7.1.107" evidence="10"/>
<accession>A0A7D7Q3R5</accession>
<dbReference type="RefSeq" id="WP_055085447.1">
    <property type="nucleotide sequence ID" value="NZ_CP059343.1"/>
</dbReference>
<gene>
    <name evidence="10" type="primary">dagK_2</name>
    <name evidence="10" type="ORF">CIB50_0002225</name>
</gene>
<name>A0A7D7Q3R5_KOCVA</name>
<reference evidence="11" key="1">
    <citation type="submission" date="2017-08" db="EMBL/GenBank/DDBJ databases">
        <title>Draft Genome Sequence of Kocuria varians 80.</title>
        <authorList>
            <person name="Minaev M."/>
            <person name="Kurbakov K.A."/>
            <person name="Solodovnikova G.I."/>
            <person name="Kuznetsova O.A."/>
            <person name="Lisitsyn A.B."/>
        </authorList>
    </citation>
    <scope>NUCLEOTIDE SEQUENCE [LARGE SCALE GENOMIC DNA]</scope>
    <source>
        <strain evidence="11">80</strain>
    </source>
</reference>
<dbReference type="InterPro" id="IPR016064">
    <property type="entry name" value="NAD/diacylglycerol_kinase_sf"/>
</dbReference>
<keyword evidence="7" id="KW-0594">Phospholipid biosynthesis</keyword>
<dbReference type="SMART" id="SM00046">
    <property type="entry name" value="DAGKc"/>
    <property type="match status" value="1"/>
</dbReference>
<dbReference type="SUPFAM" id="SSF111331">
    <property type="entry name" value="NAD kinase/diacylglycerol kinase-like"/>
    <property type="match status" value="1"/>
</dbReference>
<evidence type="ECO:0000313" key="11">
    <source>
        <dbReference type="Proteomes" id="UP000216825"/>
    </source>
</evidence>
<keyword evidence="5 10" id="KW-0418">Kinase</keyword>
<evidence type="ECO:0000256" key="4">
    <source>
        <dbReference type="ARBA" id="ARBA00022741"/>
    </source>
</evidence>
<comment type="similarity">
    <text evidence="2">Belongs to the diacylglycerol/lipid kinase family.</text>
</comment>
<dbReference type="InterPro" id="IPR001206">
    <property type="entry name" value="Diacylglycerol_kinase_cat_dom"/>
</dbReference>
<keyword evidence="8" id="KW-1208">Phospholipid metabolism</keyword>
<sequence length="323" mass="33870">MSPQPPSDILLVHNGSSRTGRTAYARAAGIVRAGGYRPVPVAAPTAAELSRRLVAVLRADSPRIAAVVAVGGDGMAHLVLQCLDALRRQGVDFPFGLVPAGSGNDLARFHGIPVGDVERAAGRVLRGLESEPRSTDMVRVTCADGTEHLCATAVCLGLDARVNARANRWSRVKVSAKYAVALAVEALSMRARRYDLSWTSPDGMLHATDRDLSFLVLANTSSIGGGLTILPDADPSDGALDLFMVADVDPLHLVWRFPQLFRGTHLALPQVSVEPAVSACVAVHGAATDGEGTHEAAAYGDGERLGPLPVSLEVVPAAVQILF</sequence>
<evidence type="ECO:0000256" key="6">
    <source>
        <dbReference type="ARBA" id="ARBA00022840"/>
    </source>
</evidence>
<dbReference type="Gene3D" id="3.40.50.10330">
    <property type="entry name" value="Probable inorganic polyphosphate/atp-NAD kinase, domain 1"/>
    <property type="match status" value="1"/>
</dbReference>
<dbReference type="EMBL" id="CP059343">
    <property type="protein sequence ID" value="QMS57481.1"/>
    <property type="molecule type" value="Genomic_DNA"/>
</dbReference>
<comment type="cofactor">
    <cofactor evidence="1">
        <name>Mg(2+)</name>
        <dbReference type="ChEBI" id="CHEBI:18420"/>
    </cofactor>
</comment>
<proteinExistence type="inferred from homology"/>